<dbReference type="EMBL" id="JARESE010000074">
    <property type="protein sequence ID" value="MDE8654205.1"/>
    <property type="molecule type" value="Genomic_DNA"/>
</dbReference>
<keyword evidence="2" id="KW-1185">Reference proteome</keyword>
<organism evidence="1 2">
    <name type="scientific">Novosphingobium album</name>
    <name type="common">ex Liu et al. 2023</name>
    <dbReference type="NCBI Taxonomy" id="3031130"/>
    <lineage>
        <taxon>Bacteria</taxon>
        <taxon>Pseudomonadati</taxon>
        <taxon>Pseudomonadota</taxon>
        <taxon>Alphaproteobacteria</taxon>
        <taxon>Sphingomonadales</taxon>
        <taxon>Sphingomonadaceae</taxon>
        <taxon>Novosphingobium</taxon>
    </lineage>
</organism>
<evidence type="ECO:0000313" key="1">
    <source>
        <dbReference type="EMBL" id="MDE8654205.1"/>
    </source>
</evidence>
<evidence type="ECO:0000313" key="2">
    <source>
        <dbReference type="Proteomes" id="UP001216253"/>
    </source>
</evidence>
<reference evidence="1 2" key="1">
    <citation type="submission" date="2023-03" db="EMBL/GenBank/DDBJ databases">
        <title>NovoSphingobium album sp. nov. isolated from polycyclic aromatic hydrocarbons- and heavy-metal polluted soil.</title>
        <authorList>
            <person name="Liu Z."/>
            <person name="Wang K."/>
        </authorList>
    </citation>
    <scope>NUCLEOTIDE SEQUENCE [LARGE SCALE GENOMIC DNA]</scope>
    <source>
        <strain evidence="1 2">H3SJ31-1</strain>
    </source>
</reference>
<dbReference type="RefSeq" id="WP_275230326.1">
    <property type="nucleotide sequence ID" value="NZ_JARESE010000074.1"/>
</dbReference>
<accession>A0ABT5WWC8</accession>
<dbReference type="Proteomes" id="UP001216253">
    <property type="component" value="Unassembled WGS sequence"/>
</dbReference>
<gene>
    <name evidence="1" type="ORF">PYV00_21140</name>
</gene>
<proteinExistence type="predicted"/>
<protein>
    <submittedName>
        <fullName evidence="1">Uncharacterized protein</fullName>
    </submittedName>
</protein>
<name>A0ABT5WWC8_9SPHN</name>
<comment type="caution">
    <text evidence="1">The sequence shown here is derived from an EMBL/GenBank/DDBJ whole genome shotgun (WGS) entry which is preliminary data.</text>
</comment>
<sequence>MNTQKSFCSRCAYRQLKSMAIGPVYHSRTSVYLPCDCEIDNTSYVTRTGKAIVALDMPRRQIADWACDTIERFDRRDGNAYYRDGTPYDLASLPDFGEAFGEDAAASNIRDLMGYAVREPSRLRQECRDRVRLLTTAMAITMPSLMYNFDL</sequence>